<name>F2Z8S0_STRRO</name>
<gene>
    <name evidence="1" type="primary">pSLA2-M.56</name>
</gene>
<protein>
    <submittedName>
        <fullName evidence="1">Uncharacterized protein</fullName>
    </submittedName>
</protein>
<keyword evidence="1" id="KW-0614">Plasmid</keyword>
<proteinExistence type="predicted"/>
<reference evidence="1" key="1">
    <citation type="journal article" date="1994" name="J. Antibiot.">
        <title>Isolation and characterization of linear plasmids from lankacidin-producing Streptomyces species.</title>
        <authorList>
            <person name="Kinashi H."/>
            <person name="Mori E."/>
            <person name="Hatani A."/>
            <person name="Nimi O."/>
        </authorList>
    </citation>
    <scope>NUCLEOTIDE SEQUENCE</scope>
    <source>
        <strain evidence="1">7434AN4</strain>
        <plasmid evidence="1">pSLA2-M</plasmid>
    </source>
</reference>
<reference evidence="1" key="2">
    <citation type="journal article" date="2011" name="Biosci. Biotechnol. Biochem.">
        <title>pSLA2-M of Streptomyces rochei is a composite linear plasmid characterized by self-defense genes and homology with pSLA2-L.</title>
        <authorList>
            <person name="Yang Y."/>
            <person name="Kurokawa T."/>
            <person name="Takahama Y."/>
            <person name="Nindita Y."/>
            <person name="Mochizuki S."/>
            <person name="Arakawa K."/>
            <person name="Endo S."/>
            <person name="Kinashi H."/>
        </authorList>
    </citation>
    <scope>NUCLEOTIDE SEQUENCE</scope>
    <source>
        <strain evidence="1">7434AN4</strain>
        <plasmid evidence="1">pSLA2-M</plasmid>
    </source>
</reference>
<dbReference type="EMBL" id="AB597522">
    <property type="protein sequence ID" value="BAK19850.1"/>
    <property type="molecule type" value="Genomic_DNA"/>
</dbReference>
<accession>F2Z8S0</accession>
<dbReference type="AlphaFoldDB" id="F2Z8S0"/>
<sequence length="78" mass="8518">MHVFTGQATSPSEALTRAHQVYDAALAARKAGRANPGRQDGGWGASGVRDGWELDWRAAKAGRWSNPFSWTTKNSFEL</sequence>
<evidence type="ECO:0000313" key="1">
    <source>
        <dbReference type="EMBL" id="BAK19850.1"/>
    </source>
</evidence>
<organism evidence="1">
    <name type="scientific">Streptomyces rochei</name>
    <name type="common">Streptomyces parvullus</name>
    <dbReference type="NCBI Taxonomy" id="1928"/>
    <lineage>
        <taxon>Bacteria</taxon>
        <taxon>Bacillati</taxon>
        <taxon>Actinomycetota</taxon>
        <taxon>Actinomycetes</taxon>
        <taxon>Kitasatosporales</taxon>
        <taxon>Streptomycetaceae</taxon>
        <taxon>Streptomyces</taxon>
        <taxon>Streptomyces rochei group</taxon>
    </lineage>
</organism>
<geneLocation type="plasmid" evidence="1">
    <name>pSLA2-M</name>
</geneLocation>